<dbReference type="AlphaFoldDB" id="A0A6G9XK51"/>
<evidence type="ECO:0000313" key="2">
    <source>
        <dbReference type="Proteomes" id="UP000501705"/>
    </source>
</evidence>
<reference evidence="1 2" key="1">
    <citation type="journal article" date="2019" name="ACS Chem. Biol.">
        <title>Identification and Mobilization of a Cryptic Antibiotic Biosynthesis Gene Locus from a Human-Pathogenic Nocardia Isolate.</title>
        <authorList>
            <person name="Herisse M."/>
            <person name="Ishida K."/>
            <person name="Porter J.L."/>
            <person name="Howden B."/>
            <person name="Hertweck C."/>
            <person name="Stinear T.P."/>
            <person name="Pidot S.J."/>
        </authorList>
    </citation>
    <scope>NUCLEOTIDE SEQUENCE [LARGE SCALE GENOMIC DNA]</scope>
    <source>
        <strain evidence="1 2">AUSMDU00024985</strain>
    </source>
</reference>
<protein>
    <submittedName>
        <fullName evidence="1">Uncharacterized protein</fullName>
    </submittedName>
</protein>
<evidence type="ECO:0000313" key="1">
    <source>
        <dbReference type="EMBL" id="QIS01284.1"/>
    </source>
</evidence>
<dbReference type="Proteomes" id="UP000501705">
    <property type="component" value="Chromosome"/>
</dbReference>
<name>A0A6G9XK51_NOCBR</name>
<dbReference type="EMBL" id="CP046171">
    <property type="protein sequence ID" value="QIS01284.1"/>
    <property type="molecule type" value="Genomic_DNA"/>
</dbReference>
<sequence>MGDFRPYTKAELEQIERDQHDPKWLEWVAPEKMNAQLDAFLNETVPDMPDDPWSAQGLDRVERFILDNFQDFKDVDKAENRQVADQLTRFIGEVFRRNFEGRWFNAEDMGGARYRDFGPVIRYEWGGAYLDVANLSTATVHRGWGNYLSGIFSNSVETYQKWVEAGRPPMAEWLKR</sequence>
<gene>
    <name evidence="1" type="ORF">F5X71_02195</name>
</gene>
<proteinExistence type="predicted"/>
<dbReference type="RefSeq" id="WP_167460430.1">
    <property type="nucleotide sequence ID" value="NZ_CP046171.1"/>
</dbReference>
<accession>A0A6G9XK51</accession>
<organism evidence="1 2">
    <name type="scientific">Nocardia brasiliensis</name>
    <dbReference type="NCBI Taxonomy" id="37326"/>
    <lineage>
        <taxon>Bacteria</taxon>
        <taxon>Bacillati</taxon>
        <taxon>Actinomycetota</taxon>
        <taxon>Actinomycetes</taxon>
        <taxon>Mycobacteriales</taxon>
        <taxon>Nocardiaceae</taxon>
        <taxon>Nocardia</taxon>
    </lineage>
</organism>